<name>A0A9P6RP26_9FUNG</name>
<dbReference type="PROSITE" id="PS51257">
    <property type="entry name" value="PROKAR_LIPOPROTEIN"/>
    <property type="match status" value="1"/>
</dbReference>
<dbReference type="EMBL" id="JAAAIP010000201">
    <property type="protein sequence ID" value="KAG0322820.1"/>
    <property type="molecule type" value="Genomic_DNA"/>
</dbReference>
<evidence type="ECO:0000256" key="2">
    <source>
        <dbReference type="SAM" id="SignalP"/>
    </source>
</evidence>
<feature type="region of interest" description="Disordered" evidence="1">
    <location>
        <begin position="116"/>
        <end position="144"/>
    </location>
</feature>
<comment type="caution">
    <text evidence="3">The sequence shown here is derived from an EMBL/GenBank/DDBJ whole genome shotgun (WGS) entry which is preliminary data.</text>
</comment>
<evidence type="ECO:0000256" key="1">
    <source>
        <dbReference type="SAM" id="MobiDB-lite"/>
    </source>
</evidence>
<evidence type="ECO:0000313" key="4">
    <source>
        <dbReference type="Proteomes" id="UP000738325"/>
    </source>
</evidence>
<gene>
    <name evidence="3" type="ORF">BGZ99_003132</name>
</gene>
<evidence type="ECO:0000313" key="3">
    <source>
        <dbReference type="EMBL" id="KAG0322820.1"/>
    </source>
</evidence>
<keyword evidence="4" id="KW-1185">Reference proteome</keyword>
<dbReference type="Proteomes" id="UP000738325">
    <property type="component" value="Unassembled WGS sequence"/>
</dbReference>
<organism evidence="3 4">
    <name type="scientific">Dissophora globulifera</name>
    <dbReference type="NCBI Taxonomy" id="979702"/>
    <lineage>
        <taxon>Eukaryota</taxon>
        <taxon>Fungi</taxon>
        <taxon>Fungi incertae sedis</taxon>
        <taxon>Mucoromycota</taxon>
        <taxon>Mortierellomycotina</taxon>
        <taxon>Mortierellomycetes</taxon>
        <taxon>Mortierellales</taxon>
        <taxon>Mortierellaceae</taxon>
        <taxon>Dissophora</taxon>
    </lineage>
</organism>
<evidence type="ECO:0008006" key="5">
    <source>
        <dbReference type="Google" id="ProtNLM"/>
    </source>
</evidence>
<proteinExistence type="predicted"/>
<feature type="signal peptide" evidence="2">
    <location>
        <begin position="1"/>
        <end position="24"/>
    </location>
</feature>
<protein>
    <recommendedName>
        <fullName evidence="5">Secreted protein</fullName>
    </recommendedName>
</protein>
<reference evidence="3" key="1">
    <citation type="journal article" date="2020" name="Fungal Divers.">
        <title>Resolving the Mortierellaceae phylogeny through synthesis of multi-gene phylogenetics and phylogenomics.</title>
        <authorList>
            <person name="Vandepol N."/>
            <person name="Liber J."/>
            <person name="Desiro A."/>
            <person name="Na H."/>
            <person name="Kennedy M."/>
            <person name="Barry K."/>
            <person name="Grigoriev I.V."/>
            <person name="Miller A.N."/>
            <person name="O'Donnell K."/>
            <person name="Stajich J.E."/>
            <person name="Bonito G."/>
        </authorList>
    </citation>
    <scope>NUCLEOTIDE SEQUENCE</scope>
    <source>
        <strain evidence="3">REB-010B</strain>
    </source>
</reference>
<keyword evidence="2" id="KW-0732">Signal</keyword>
<feature type="chain" id="PRO_5040447773" description="Secreted protein" evidence="2">
    <location>
        <begin position="25"/>
        <end position="144"/>
    </location>
</feature>
<dbReference type="AlphaFoldDB" id="A0A9P6RP26"/>
<accession>A0A9P6RP26</accession>
<sequence length="144" mass="15556">MFANSKKFVTPLVVLLVACMTVEAVTMPQWCICQDKTSQACVTVGGNFDGHTCGISDEVAYYNFGGYCRNTPYTASKAVCWGHSKALMLQQPHIILLGPRHFGLTCSTQKVCHASKSKPPNIDPKLHPVAALSRPASKSDLEAA</sequence>
<dbReference type="OrthoDB" id="2432361at2759"/>